<comment type="caution">
    <text evidence="3">The sequence shown here is derived from an EMBL/GenBank/DDBJ whole genome shotgun (WGS) entry which is preliminary data.</text>
</comment>
<feature type="domain" description="EamA" evidence="2">
    <location>
        <begin position="8"/>
        <end position="141"/>
    </location>
</feature>
<evidence type="ECO:0000313" key="4">
    <source>
        <dbReference type="Proteomes" id="UP000175989"/>
    </source>
</evidence>
<dbReference type="Proteomes" id="UP000175989">
    <property type="component" value="Unassembled WGS sequence"/>
</dbReference>
<dbReference type="Pfam" id="PF00892">
    <property type="entry name" value="EamA"/>
    <property type="match status" value="1"/>
</dbReference>
<reference evidence="4" key="1">
    <citation type="journal article" date="2016" name="Front. Microbiol.">
        <title>Molecular Keys to the Janthinobacterium and Duganella spp. Interaction with the Plant Pathogen Fusarium graminearum.</title>
        <authorList>
            <person name="Haack F.S."/>
            <person name="Poehlein A."/>
            <person name="Kroger C."/>
            <person name="Voigt C.A."/>
            <person name="Piepenbring M."/>
            <person name="Bode H.B."/>
            <person name="Daniel R."/>
            <person name="Schafer W."/>
            <person name="Streit W.R."/>
        </authorList>
    </citation>
    <scope>NUCLEOTIDE SEQUENCE [LARGE SCALE GENOMIC DNA]</scope>
    <source>
        <strain evidence="4">T54</strain>
    </source>
</reference>
<feature type="transmembrane region" description="Helical" evidence="1">
    <location>
        <begin position="42"/>
        <end position="61"/>
    </location>
</feature>
<evidence type="ECO:0000313" key="3">
    <source>
        <dbReference type="EMBL" id="OFA08676.1"/>
    </source>
</evidence>
<organism evidence="3 4">
    <name type="scientific">Duganella phyllosphaerae</name>
    <dbReference type="NCBI Taxonomy" id="762836"/>
    <lineage>
        <taxon>Bacteria</taxon>
        <taxon>Pseudomonadati</taxon>
        <taxon>Pseudomonadota</taxon>
        <taxon>Betaproteobacteria</taxon>
        <taxon>Burkholderiales</taxon>
        <taxon>Oxalobacteraceae</taxon>
        <taxon>Telluria group</taxon>
        <taxon>Duganella</taxon>
    </lineage>
</organism>
<keyword evidence="4" id="KW-1185">Reference proteome</keyword>
<feature type="transmembrane region" description="Helical" evidence="1">
    <location>
        <begin position="266"/>
        <end position="285"/>
    </location>
</feature>
<evidence type="ECO:0000259" key="2">
    <source>
        <dbReference type="Pfam" id="PF00892"/>
    </source>
</evidence>
<keyword evidence="1" id="KW-1133">Transmembrane helix</keyword>
<keyword evidence="1" id="KW-0812">Transmembrane</keyword>
<feature type="transmembrane region" description="Helical" evidence="1">
    <location>
        <begin position="7"/>
        <end position="30"/>
    </location>
</feature>
<dbReference type="EMBL" id="LROM01000044">
    <property type="protein sequence ID" value="OFA08676.1"/>
    <property type="molecule type" value="Genomic_DNA"/>
</dbReference>
<dbReference type="InterPro" id="IPR000620">
    <property type="entry name" value="EamA_dom"/>
</dbReference>
<feature type="transmembrane region" description="Helical" evidence="1">
    <location>
        <begin position="157"/>
        <end position="175"/>
    </location>
</feature>
<feature type="transmembrane region" description="Helical" evidence="1">
    <location>
        <begin position="292"/>
        <end position="309"/>
    </location>
</feature>
<feature type="transmembrane region" description="Helical" evidence="1">
    <location>
        <begin position="233"/>
        <end position="254"/>
    </location>
</feature>
<accession>A0A1E7X6B0</accession>
<dbReference type="RefSeq" id="WP_070246295.1">
    <property type="nucleotide sequence ID" value="NZ_LROM01000044.1"/>
</dbReference>
<proteinExistence type="predicted"/>
<dbReference type="InterPro" id="IPR037185">
    <property type="entry name" value="EmrE-like"/>
</dbReference>
<gene>
    <name evidence="3" type="primary">ytfF_1</name>
    <name evidence="3" type="ORF">DUPY_06190</name>
</gene>
<dbReference type="SUPFAM" id="SSF103481">
    <property type="entry name" value="Multidrug resistance efflux transporter EmrE"/>
    <property type="match status" value="1"/>
</dbReference>
<protein>
    <submittedName>
        <fullName evidence="3">Inner membrane protein YtfF</fullName>
    </submittedName>
</protein>
<keyword evidence="1" id="KW-0472">Membrane</keyword>
<feature type="transmembrane region" description="Helical" evidence="1">
    <location>
        <begin position="81"/>
        <end position="106"/>
    </location>
</feature>
<dbReference type="GO" id="GO:0016020">
    <property type="term" value="C:membrane"/>
    <property type="evidence" value="ECO:0007669"/>
    <property type="project" value="InterPro"/>
</dbReference>
<feature type="transmembrane region" description="Helical" evidence="1">
    <location>
        <begin position="195"/>
        <end position="221"/>
    </location>
</feature>
<evidence type="ECO:0000256" key="1">
    <source>
        <dbReference type="SAM" id="Phobius"/>
    </source>
</evidence>
<name>A0A1E7X6B0_9BURK</name>
<dbReference type="PATRIC" id="fig|762836.4.peg.657"/>
<dbReference type="AlphaFoldDB" id="A0A1E7X6B0"/>
<sequence>MSNRVFNGVLCGLLAGAMWGMVFIVPAYLTAFTPLEMACGRYIAYGLIAASLLGGRLPPLLRRLDRSDIIAMVKHALAGNIVYYMLLALGVQLAGVSATSLIIGVLPLTVTLMGRKDHGAVPLRQLAWPLLLVAAGIACINLDVFSHDAGSGATLPIKLAGVACAVGALLCWTWYSVDNARYLQRNPHFSSGEWSALYGVSSGLIALAIAAVALAVFHGDVTGAGAVASGRDWTLFWIVNAVLALGASVIGNHLWNIASRSVPLTLSGQLILFETLFALGYGFIFHQQWPRALEVMAMLLLVAGVTWSVRVHALDNAPAVHPGD</sequence>